<dbReference type="GO" id="GO:0005524">
    <property type="term" value="F:ATP binding"/>
    <property type="evidence" value="ECO:0007669"/>
    <property type="project" value="UniProtKB-KW"/>
</dbReference>
<dbReference type="SUPFAM" id="SSF81665">
    <property type="entry name" value="Calcium ATPase, transmembrane domain M"/>
    <property type="match status" value="4"/>
</dbReference>
<dbReference type="InterPro" id="IPR001757">
    <property type="entry name" value="P_typ_ATPase"/>
</dbReference>
<evidence type="ECO:0000256" key="7">
    <source>
        <dbReference type="ARBA" id="ARBA00022840"/>
    </source>
</evidence>
<dbReference type="STRING" id="55188.A0A2H5PTW8"/>
<comment type="subcellular location">
    <subcellularLocation>
        <location evidence="1">Membrane</location>
        <topology evidence="1">Multi-pass membrane protein</topology>
    </subcellularLocation>
</comment>
<dbReference type="NCBIfam" id="TIGR01494">
    <property type="entry name" value="ATPase_P-type"/>
    <property type="match status" value="3"/>
</dbReference>
<evidence type="ECO:0000256" key="9">
    <source>
        <dbReference type="ARBA" id="ARBA00022989"/>
    </source>
</evidence>
<evidence type="ECO:0000313" key="13">
    <source>
        <dbReference type="EMBL" id="GAY55515.1"/>
    </source>
</evidence>
<feature type="domain" description="Cation-transporting P-type ATPase N-terminal" evidence="12">
    <location>
        <begin position="9"/>
        <end position="65"/>
    </location>
</feature>
<dbReference type="FunFam" id="3.40.50.1000:FF:000211">
    <property type="entry name" value="Plasma membrane ATPase"/>
    <property type="match status" value="3"/>
</dbReference>
<keyword evidence="14" id="KW-1185">Reference proteome</keyword>
<organism evidence="13 14">
    <name type="scientific">Citrus unshiu</name>
    <name type="common">Satsuma mandarin</name>
    <name type="synonym">Citrus nobilis var. unshiu</name>
    <dbReference type="NCBI Taxonomy" id="55188"/>
    <lineage>
        <taxon>Eukaryota</taxon>
        <taxon>Viridiplantae</taxon>
        <taxon>Streptophyta</taxon>
        <taxon>Embryophyta</taxon>
        <taxon>Tracheophyta</taxon>
        <taxon>Spermatophyta</taxon>
        <taxon>Magnoliopsida</taxon>
        <taxon>eudicotyledons</taxon>
        <taxon>Gunneridae</taxon>
        <taxon>Pentapetalae</taxon>
        <taxon>rosids</taxon>
        <taxon>malvids</taxon>
        <taxon>Sapindales</taxon>
        <taxon>Rutaceae</taxon>
        <taxon>Aurantioideae</taxon>
        <taxon>Citrus</taxon>
    </lineage>
</organism>
<dbReference type="GO" id="GO:0046872">
    <property type="term" value="F:metal ion binding"/>
    <property type="evidence" value="ECO:0007669"/>
    <property type="project" value="UniProtKB-KW"/>
</dbReference>
<dbReference type="InterPro" id="IPR023299">
    <property type="entry name" value="ATPase_P-typ_cyto_dom_N"/>
</dbReference>
<dbReference type="GO" id="GO:0016887">
    <property type="term" value="F:ATP hydrolysis activity"/>
    <property type="evidence" value="ECO:0007669"/>
    <property type="project" value="InterPro"/>
</dbReference>
<reference evidence="13 14" key="1">
    <citation type="journal article" date="2017" name="Front. Genet.">
        <title>Draft sequencing of the heterozygous diploid genome of Satsuma (Citrus unshiu Marc.) using a hybrid assembly approach.</title>
        <authorList>
            <person name="Shimizu T."/>
            <person name="Tanizawa Y."/>
            <person name="Mochizuki T."/>
            <person name="Nagasaki H."/>
            <person name="Yoshioka T."/>
            <person name="Toyoda A."/>
            <person name="Fujiyama A."/>
            <person name="Kaminuma E."/>
            <person name="Nakamura Y."/>
        </authorList>
    </citation>
    <scope>NUCLEOTIDE SEQUENCE [LARGE SCALE GENOMIC DNA]</scope>
    <source>
        <strain evidence="14">cv. Miyagawa wase</strain>
    </source>
</reference>
<feature type="transmembrane region" description="Helical" evidence="11">
    <location>
        <begin position="974"/>
        <end position="995"/>
    </location>
</feature>
<evidence type="ECO:0000256" key="10">
    <source>
        <dbReference type="ARBA" id="ARBA00023136"/>
    </source>
</evidence>
<dbReference type="Gene3D" id="1.20.1110.10">
    <property type="entry name" value="Calcium-transporting ATPase, transmembrane domain"/>
    <property type="match status" value="3"/>
</dbReference>
<dbReference type="Gene3D" id="6.10.140.890">
    <property type="match status" value="3"/>
</dbReference>
<accession>A0A2H5PTW8</accession>
<keyword evidence="10 11" id="KW-0472">Membrane</keyword>
<evidence type="ECO:0000313" key="14">
    <source>
        <dbReference type="Proteomes" id="UP000236630"/>
    </source>
</evidence>
<dbReference type="Proteomes" id="UP000236630">
    <property type="component" value="Unassembled WGS sequence"/>
</dbReference>
<evidence type="ECO:0000256" key="1">
    <source>
        <dbReference type="ARBA" id="ARBA00004141"/>
    </source>
</evidence>
<feature type="domain" description="Cation-transporting P-type ATPase N-terminal" evidence="12">
    <location>
        <begin position="1171"/>
        <end position="1242"/>
    </location>
</feature>
<feature type="non-terminal residue" evidence="13">
    <location>
        <position position="1790"/>
    </location>
</feature>
<dbReference type="GO" id="GO:0016020">
    <property type="term" value="C:membrane"/>
    <property type="evidence" value="ECO:0007669"/>
    <property type="project" value="UniProtKB-SubCell"/>
</dbReference>
<evidence type="ECO:0000256" key="2">
    <source>
        <dbReference type="ARBA" id="ARBA00008804"/>
    </source>
</evidence>
<keyword evidence="9 11" id="KW-1133">Transmembrane helix</keyword>
<keyword evidence="6" id="KW-0547">Nucleotide-binding</keyword>
<dbReference type="Gene3D" id="3.40.50.1000">
    <property type="entry name" value="HAD superfamily/HAD-like"/>
    <property type="match status" value="3"/>
</dbReference>
<evidence type="ECO:0000256" key="11">
    <source>
        <dbReference type="SAM" id="Phobius"/>
    </source>
</evidence>
<evidence type="ECO:0000256" key="4">
    <source>
        <dbReference type="ARBA" id="ARBA00022692"/>
    </source>
</evidence>
<dbReference type="PRINTS" id="PR00119">
    <property type="entry name" value="CATATPASE"/>
</dbReference>
<dbReference type="InterPro" id="IPR023214">
    <property type="entry name" value="HAD_sf"/>
</dbReference>
<evidence type="ECO:0000256" key="8">
    <source>
        <dbReference type="ARBA" id="ARBA00022842"/>
    </source>
</evidence>
<protein>
    <recommendedName>
        <fullName evidence="12">Cation-transporting P-type ATPase N-terminal domain-containing protein</fullName>
    </recommendedName>
</protein>
<name>A0A2H5PTW8_CITUN</name>
<keyword evidence="3" id="KW-0597">Phosphoprotein</keyword>
<evidence type="ECO:0000259" key="12">
    <source>
        <dbReference type="SMART" id="SM00831"/>
    </source>
</evidence>
<dbReference type="InterPro" id="IPR036412">
    <property type="entry name" value="HAD-like_sf"/>
</dbReference>
<evidence type="ECO:0000256" key="3">
    <source>
        <dbReference type="ARBA" id="ARBA00022553"/>
    </source>
</evidence>
<dbReference type="SUPFAM" id="SSF81660">
    <property type="entry name" value="Metal cation-transporting ATPase, ATP-binding domain N"/>
    <property type="match status" value="1"/>
</dbReference>
<dbReference type="SUPFAM" id="SSF56784">
    <property type="entry name" value="HAD-like"/>
    <property type="match status" value="3"/>
</dbReference>
<dbReference type="SMART" id="SM00831">
    <property type="entry name" value="Cation_ATPase_N"/>
    <property type="match status" value="3"/>
</dbReference>
<keyword evidence="4 11" id="KW-0812">Transmembrane</keyword>
<gene>
    <name evidence="13" type="ORF">CUMW_164790</name>
</gene>
<feature type="domain" description="Cation-transporting P-type ATPase N-terminal" evidence="12">
    <location>
        <begin position="1243"/>
        <end position="1320"/>
    </location>
</feature>
<evidence type="ECO:0000256" key="5">
    <source>
        <dbReference type="ARBA" id="ARBA00022723"/>
    </source>
</evidence>
<keyword evidence="7" id="KW-0067">ATP-binding</keyword>
<dbReference type="PANTHER" id="PTHR42861">
    <property type="entry name" value="CALCIUM-TRANSPORTING ATPASE"/>
    <property type="match status" value="1"/>
</dbReference>
<dbReference type="FunFam" id="3.40.1110.10:FF:000191">
    <property type="entry name" value="Membrane H(+)-ATPase1"/>
    <property type="match status" value="1"/>
</dbReference>
<feature type="transmembrane region" description="Helical" evidence="11">
    <location>
        <begin position="1007"/>
        <end position="1031"/>
    </location>
</feature>
<dbReference type="EMBL" id="BDQV01000121">
    <property type="protein sequence ID" value="GAY55515.1"/>
    <property type="molecule type" value="Genomic_DNA"/>
</dbReference>
<feature type="transmembrane region" description="Helical" evidence="11">
    <location>
        <begin position="896"/>
        <end position="918"/>
    </location>
</feature>
<comment type="caution">
    <text evidence="13">The sequence shown here is derived from an EMBL/GenBank/DDBJ whole genome shotgun (WGS) entry which is preliminary data.</text>
</comment>
<keyword evidence="8" id="KW-0460">Magnesium</keyword>
<feature type="transmembrane region" description="Helical" evidence="11">
    <location>
        <begin position="442"/>
        <end position="462"/>
    </location>
</feature>
<sequence>MDSMHETVDLENSAMQEVFETLKCKCNREGLSTEESKILKFLGFMWNPLSWVMEAAAIMAIVLANGGENNAGAASAALMAHLAPKAKGPGDFVHSGSTCKQGEIQAVVIATSVHTFLGRAVHLVDTTNQVGHFQKARADIQEVHFLPFDPTGKRTALTYIDSEGKMHRVTKGAPEQILNLVHIRDTTQSQCQRGLRSLAVAYQGVPERSKESSGSPWHYIGLIPLFDPPIHDSAETIRRALSLGLSMKMITALFRQDRDESIVALPVDKLIEKADGFAGVFPEHKYEIVKHLQARNHICPMIGNRVNDAPALKKADIGIAVADATDAARSAADIVLTEPGLNVIITAVLNSRAILQRMRSYTVMRTFGVSSLNKKMWTTGENLPRQYTCNQAHLFVTHARSWSYVKCPVLFLALAFCVAQLTATLIAVYATWSFATIEGIGWGWAGVIWLYNIIFYILLDFIKFFIRYVLSRNFWDLVIEQRTAFTTKRDFGKEEHERRWAQEQRTLHGLHPRDTSMFSVESSYGELSRMAEEARRRAEIARLRELHTLKGQVESLIRLKGLDIDPILQSFSESKILKFLGFMWNPLSWVMEAAAIMAIVLANGGKRADIQEVHFLPFDPTGKRTALTYIDSEGKMHRVTKGAPEQILNLLHNKSEIGHRVNAVINKFAERGLRSLAVAYQEVPEGSKESSGSPWQFIGLIPLFDPPIHDSAETIRRALSLGLSVKMITGDQLAIAKETGRRLGMGTNMYPSSALLGQDRDESIVALPVDELIEKADGFAGVFPEHKYEIVKRLQARKHICGMIGNGINDAPALKKADIGIAVADAIDAARSAADIVLTEPGLNVIITAVLNSRAIFQRMKNYTIYAVSGAIIITISKDRVRPSPHPERWNLTEIFVTGSILGGYLAMMTVIFFWTAYKTDFFPRTFGVSSLNEKDVDDWRKLASAVYLQVSSISQANVFVTRARSWSYVECPVPFLALAFFVAQLIATLIAVYATWSFATIEGIGWGWAGVIWLYNIIFYIPLDFIKFFIRYVLSWKFWDLVTEQRIAFITKRDFRKEEHERRWAQEQRAPDGLPQCDTTMFSAQSSYGELSRIAEEAKRRAEIARLRELHTLKGHVESLIRLKGLDINPIPQSYSILNLVYNKSEMERRVNAVINKFAERGLRSLAVAYQENVPMEEVFETLKCSQEGLSTEAAEQRLSIFGYNKLQEKRLFYWKESKILKFLGFMWNPLSWVMEAAAIMAIENVPTEEVFETLKCGQEGLSTEAAEQRLSIFGYNKLEEKRLFYWKESKILKFLGFMWNPLSWVMEAAAIMAIVLANGGGKPPEWQDFTGIATLLLINSTVCFIQENNAGAASAALMARLAPKAKGPGDCVYSGSTCKQGEIQAVVIATGVRTFLGRAVHLVDTTNQVGHFQKARADIQEVHFLPFDPTGKRTALTYIDSEGKMHRVTKGAPEQILNLLHNKSEIGHRVNAVINKFAERGLRSLAEVPEGSKESSGSPWQFIGLIPLFDPPIHDSAETIRRALSLGLSVKMITGDQLAIAKETGRRLGMGTNMYPSSALSGQDRHESIVALPVDELIEKADGFAGVFPEHKYEIVKHLQARNHICGMIGNGVNDAPALKKADIGIAVADATDAARSAADIVLTEPGLNVIITSVLISRAIFQRMRNYTIYAVSITIHIGIAFTTKRDLRKEKRELLWAHTQRTLHGLQPPDTSMFSVRSSYGELSWMAEEARRRAEIARLREQHTLKGHVESLIRLKGLDINAIQQSYSKQYDGFKYYTATTCDTNH</sequence>
<proteinExistence type="inferred from homology"/>
<evidence type="ECO:0000256" key="6">
    <source>
        <dbReference type="ARBA" id="ARBA00022741"/>
    </source>
</evidence>
<feature type="transmembrane region" description="Helical" evidence="11">
    <location>
        <begin position="409"/>
        <end position="430"/>
    </location>
</feature>
<dbReference type="InterPro" id="IPR004014">
    <property type="entry name" value="ATPase_P-typ_cation-transptr_N"/>
</dbReference>
<dbReference type="Pfam" id="PF00690">
    <property type="entry name" value="Cation_ATPase_N"/>
    <property type="match status" value="2"/>
</dbReference>
<keyword evidence="5" id="KW-0479">Metal-binding</keyword>
<dbReference type="InterPro" id="IPR023298">
    <property type="entry name" value="ATPase_P-typ_TM_dom_sf"/>
</dbReference>
<dbReference type="Pfam" id="PF00702">
    <property type="entry name" value="Hydrolase"/>
    <property type="match status" value="3"/>
</dbReference>
<comment type="similarity">
    <text evidence="2">Belongs to the cation transport ATPase (P-type) (TC 3.A.3) family. Type IIIA subfamily.</text>
</comment>
<dbReference type="PRINTS" id="PR00120">
    <property type="entry name" value="HATPASE"/>
</dbReference>
<dbReference type="Gene3D" id="3.40.1110.10">
    <property type="entry name" value="Calcium-transporting ATPase, cytoplasmic domain N"/>
    <property type="match status" value="3"/>
</dbReference>